<feature type="region of interest" description="Disordered" evidence="1">
    <location>
        <begin position="37"/>
        <end position="175"/>
    </location>
</feature>
<sequence>MAKDNPRRSDRKKVAPSHTLAVSRMIRSTDKYGFQILIPDTDTTAEPMRRSGTKANAEPHSPPIARPIEDAPIDDTPHAPAVEPNNEFIEGSVLGKRSRSDSSDEVDGGNMRGETDTSRDDVLYVSTEEHPKSSEENGALHDMNREETVRQKSQSSVDKDVELEDIAITPNSARL</sequence>
<evidence type="ECO:0000313" key="2">
    <source>
        <dbReference type="EMBL" id="KAG9184953.1"/>
    </source>
</evidence>
<proteinExistence type="predicted"/>
<dbReference type="AlphaFoldDB" id="A0AAD4FA64"/>
<feature type="compositionally biased region" description="Basic and acidic residues" evidence="1">
    <location>
        <begin position="113"/>
        <end position="150"/>
    </location>
</feature>
<comment type="caution">
    <text evidence="2">The sequence shown here is derived from an EMBL/GenBank/DDBJ whole genome shotgun (WGS) entry which is preliminary data.</text>
</comment>
<protein>
    <submittedName>
        <fullName evidence="2">Uncharacterized protein</fullName>
    </submittedName>
</protein>
<keyword evidence="3" id="KW-1185">Reference proteome</keyword>
<reference evidence="2" key="1">
    <citation type="submission" date="2021-07" db="EMBL/GenBank/DDBJ databases">
        <title>Genome Resource of American Ginseng Black Spot Pathogen Alternaria panax.</title>
        <authorList>
            <person name="Qiu C."/>
            <person name="Wang W."/>
            <person name="Liu Z."/>
        </authorList>
    </citation>
    <scope>NUCLEOTIDE SEQUENCE</scope>
    <source>
        <strain evidence="2">BNCC115425</strain>
    </source>
</reference>
<dbReference type="Proteomes" id="UP001199106">
    <property type="component" value="Unassembled WGS sequence"/>
</dbReference>
<dbReference type="EMBL" id="JAANER010000013">
    <property type="protein sequence ID" value="KAG9184953.1"/>
    <property type="molecule type" value="Genomic_DNA"/>
</dbReference>
<evidence type="ECO:0000313" key="3">
    <source>
        <dbReference type="Proteomes" id="UP001199106"/>
    </source>
</evidence>
<organism evidence="2 3">
    <name type="scientific">Alternaria panax</name>
    <dbReference type="NCBI Taxonomy" id="48097"/>
    <lineage>
        <taxon>Eukaryota</taxon>
        <taxon>Fungi</taxon>
        <taxon>Dikarya</taxon>
        <taxon>Ascomycota</taxon>
        <taxon>Pezizomycotina</taxon>
        <taxon>Dothideomycetes</taxon>
        <taxon>Pleosporomycetidae</taxon>
        <taxon>Pleosporales</taxon>
        <taxon>Pleosporineae</taxon>
        <taxon>Pleosporaceae</taxon>
        <taxon>Alternaria</taxon>
        <taxon>Alternaria sect. Panax</taxon>
    </lineage>
</organism>
<evidence type="ECO:0000256" key="1">
    <source>
        <dbReference type="SAM" id="MobiDB-lite"/>
    </source>
</evidence>
<name>A0AAD4FA64_9PLEO</name>
<gene>
    <name evidence="2" type="ORF">G6011_11783</name>
</gene>
<accession>A0AAD4FA64</accession>